<organism evidence="3 4">
    <name type="scientific">Paludisphaera borealis</name>
    <dbReference type="NCBI Taxonomy" id="1387353"/>
    <lineage>
        <taxon>Bacteria</taxon>
        <taxon>Pseudomonadati</taxon>
        <taxon>Planctomycetota</taxon>
        <taxon>Planctomycetia</taxon>
        <taxon>Isosphaerales</taxon>
        <taxon>Isosphaeraceae</taxon>
        <taxon>Paludisphaera</taxon>
    </lineage>
</organism>
<keyword evidence="2" id="KW-0812">Transmembrane</keyword>
<accession>A0A1U7CW82</accession>
<protein>
    <submittedName>
        <fullName evidence="3">Uncharacterized protein</fullName>
    </submittedName>
</protein>
<reference evidence="4" key="1">
    <citation type="submission" date="2016-12" db="EMBL/GenBank/DDBJ databases">
        <title>Comparative genomics of four Isosphaeraceae planctomycetes: a common pool of plasmids and glycoside hydrolase genes.</title>
        <authorList>
            <person name="Ivanova A."/>
        </authorList>
    </citation>
    <scope>NUCLEOTIDE SEQUENCE [LARGE SCALE GENOMIC DNA]</scope>
    <source>
        <strain evidence="4">PX4</strain>
    </source>
</reference>
<evidence type="ECO:0000313" key="3">
    <source>
        <dbReference type="EMBL" id="APW63181.1"/>
    </source>
</evidence>
<evidence type="ECO:0000256" key="2">
    <source>
        <dbReference type="SAM" id="Phobius"/>
    </source>
</evidence>
<dbReference type="RefSeq" id="WP_076349567.1">
    <property type="nucleotide sequence ID" value="NZ_CP019082.1"/>
</dbReference>
<feature type="compositionally biased region" description="Low complexity" evidence="1">
    <location>
        <begin position="56"/>
        <end position="73"/>
    </location>
</feature>
<feature type="transmembrane region" description="Helical" evidence="2">
    <location>
        <begin position="130"/>
        <end position="158"/>
    </location>
</feature>
<keyword evidence="2" id="KW-1133">Transmembrane helix</keyword>
<evidence type="ECO:0000313" key="4">
    <source>
        <dbReference type="Proteomes" id="UP000186309"/>
    </source>
</evidence>
<dbReference type="KEGG" id="pbor:BSF38_04744"/>
<keyword evidence="2" id="KW-0472">Membrane</keyword>
<dbReference type="Proteomes" id="UP000186309">
    <property type="component" value="Chromosome"/>
</dbReference>
<name>A0A1U7CW82_9BACT</name>
<evidence type="ECO:0000256" key="1">
    <source>
        <dbReference type="SAM" id="MobiDB-lite"/>
    </source>
</evidence>
<dbReference type="AlphaFoldDB" id="A0A1U7CW82"/>
<dbReference type="Gene3D" id="2.20.28.160">
    <property type="match status" value="1"/>
</dbReference>
<dbReference type="OrthoDB" id="292474at2"/>
<feature type="region of interest" description="Disordered" evidence="1">
    <location>
        <begin position="46"/>
        <end position="75"/>
    </location>
</feature>
<proteinExistence type="predicted"/>
<keyword evidence="4" id="KW-1185">Reference proteome</keyword>
<gene>
    <name evidence="3" type="ORF">BSF38_04744</name>
</gene>
<sequence>MSAISEEPIKFRCYQCNKLLGVPARKVGSIVACPRCQAELQVPRLESATEPTAPNASPEVAVEPASASASAAAKPEPDVAIPDVFSVTPSASRPAVDDSLIVAIQVEPPSIRRDRDESERPAHDVILSPLIVLAWSLLVLMAVPLAFLAGLLTGHFVWK</sequence>
<dbReference type="EMBL" id="CP019082">
    <property type="protein sequence ID" value="APW63181.1"/>
    <property type="molecule type" value="Genomic_DNA"/>
</dbReference>